<gene>
    <name evidence="1" type="ORF">MBJ925_LOCUS24579</name>
    <name evidence="2" type="ORF">SMN809_LOCUS17418</name>
</gene>
<dbReference type="Proteomes" id="UP000676336">
    <property type="component" value="Unassembled WGS sequence"/>
</dbReference>
<proteinExistence type="predicted"/>
<dbReference type="EMBL" id="CAJOBI010008051">
    <property type="protein sequence ID" value="CAF4102667.1"/>
    <property type="molecule type" value="Genomic_DNA"/>
</dbReference>
<evidence type="ECO:0000313" key="1">
    <source>
        <dbReference type="EMBL" id="CAF2113632.1"/>
    </source>
</evidence>
<sequence length="270" mass="32026">MTSIEIRPVELSYQPTPCMSPDLNYEDVTLIWVDRNVNETIDCLDTKRHLSTIVNYFKVFDNSKEAVDYIRSASNEHIFLIISGSLCETITPQIHEQFQVKFVYVFCMNKDIYAERTYKYDKIRGMFVSKHELFHHLIDDVRVYENNLLTVDIFSRRHTSGVERSIRDYMTEESITLMWLELFFDILLRIPLDSNLAKQDMIRECRSYYKDNPVELKKIDEFENGYCSKNAIGWYTRDSFIYRLVNKALRTLDIDIISKFRFLSSISISS</sequence>
<evidence type="ECO:0000313" key="3">
    <source>
        <dbReference type="Proteomes" id="UP000663824"/>
    </source>
</evidence>
<evidence type="ECO:0000313" key="2">
    <source>
        <dbReference type="EMBL" id="CAF4102667.1"/>
    </source>
</evidence>
<comment type="caution">
    <text evidence="1">The sequence shown here is derived from an EMBL/GenBank/DDBJ whole genome shotgun (WGS) entry which is preliminary data.</text>
</comment>
<reference evidence="1" key="1">
    <citation type="submission" date="2021-02" db="EMBL/GenBank/DDBJ databases">
        <authorList>
            <person name="Nowell W R."/>
        </authorList>
    </citation>
    <scope>NUCLEOTIDE SEQUENCE</scope>
</reference>
<name>A0A816UZE1_9BILA</name>
<accession>A0A816UZE1</accession>
<dbReference type="EMBL" id="CAJNRE010012783">
    <property type="protein sequence ID" value="CAF2113632.1"/>
    <property type="molecule type" value="Genomic_DNA"/>
</dbReference>
<organism evidence="1 3">
    <name type="scientific">Rotaria magnacalcarata</name>
    <dbReference type="NCBI Taxonomy" id="392030"/>
    <lineage>
        <taxon>Eukaryota</taxon>
        <taxon>Metazoa</taxon>
        <taxon>Spiralia</taxon>
        <taxon>Gnathifera</taxon>
        <taxon>Rotifera</taxon>
        <taxon>Eurotatoria</taxon>
        <taxon>Bdelloidea</taxon>
        <taxon>Philodinida</taxon>
        <taxon>Philodinidae</taxon>
        <taxon>Rotaria</taxon>
    </lineage>
</organism>
<protein>
    <submittedName>
        <fullName evidence="1">Uncharacterized protein</fullName>
    </submittedName>
</protein>
<dbReference type="Proteomes" id="UP000663824">
    <property type="component" value="Unassembled WGS sequence"/>
</dbReference>
<dbReference type="AlphaFoldDB" id="A0A816UZE1"/>